<proteinExistence type="predicted"/>
<dbReference type="Proteomes" id="UP000582659">
    <property type="component" value="Unassembled WGS sequence"/>
</dbReference>
<protein>
    <submittedName>
        <fullName evidence="2">(pine wood nematode) hypothetical protein</fullName>
    </submittedName>
</protein>
<keyword evidence="5" id="KW-1185">Reference proteome</keyword>
<dbReference type="AlphaFoldDB" id="A0A1I7RMD1"/>
<evidence type="ECO:0000313" key="2">
    <source>
        <dbReference type="EMBL" id="CAD5227979.1"/>
    </source>
</evidence>
<name>A0A1I7RMD1_BURXY</name>
<dbReference type="Proteomes" id="UP000095284">
    <property type="component" value="Unplaced"/>
</dbReference>
<evidence type="ECO:0000313" key="5">
    <source>
        <dbReference type="Proteomes" id="UP000659654"/>
    </source>
</evidence>
<dbReference type="WBParaSite" id="BXY_0186600.1">
    <property type="protein sequence ID" value="BXY_0186600.1"/>
    <property type="gene ID" value="BXY_0186600"/>
</dbReference>
<organism evidence="4 6">
    <name type="scientific">Bursaphelenchus xylophilus</name>
    <name type="common">Pinewood nematode worm</name>
    <name type="synonym">Aphelenchoides xylophilus</name>
    <dbReference type="NCBI Taxonomy" id="6326"/>
    <lineage>
        <taxon>Eukaryota</taxon>
        <taxon>Metazoa</taxon>
        <taxon>Ecdysozoa</taxon>
        <taxon>Nematoda</taxon>
        <taxon>Chromadorea</taxon>
        <taxon>Rhabditida</taxon>
        <taxon>Tylenchina</taxon>
        <taxon>Tylenchomorpha</taxon>
        <taxon>Aphelenchoidea</taxon>
        <taxon>Aphelenchoididae</taxon>
        <taxon>Bursaphelenchus</taxon>
    </lineage>
</organism>
<evidence type="ECO:0000313" key="3">
    <source>
        <dbReference type="EMBL" id="CAG9118388.1"/>
    </source>
</evidence>
<sequence>MFRLEISEQGPHPNPLLPGTVRHTMCSAVPLRGRGQEGGRSEIARGMRLMARPAERRQRRGRRKCSHKHIIWSALDQGIMDGIMEGKKGSLIAMMLEYEGI</sequence>
<evidence type="ECO:0000256" key="1">
    <source>
        <dbReference type="SAM" id="MobiDB-lite"/>
    </source>
</evidence>
<evidence type="ECO:0000313" key="6">
    <source>
        <dbReference type="WBParaSite" id="BXY_0186600.1"/>
    </source>
</evidence>
<reference evidence="3" key="2">
    <citation type="submission" date="2020-08" db="EMBL/GenBank/DDBJ databases">
        <authorList>
            <person name="Kikuchi T."/>
        </authorList>
    </citation>
    <scope>NUCLEOTIDE SEQUENCE</scope>
    <source>
        <strain evidence="2">Ka4C1</strain>
    </source>
</reference>
<gene>
    <name evidence="2" type="ORF">BXYJ_LOCUS10215</name>
</gene>
<reference evidence="6" key="1">
    <citation type="submission" date="2016-11" db="UniProtKB">
        <authorList>
            <consortium name="WormBaseParasite"/>
        </authorList>
    </citation>
    <scope>IDENTIFICATION</scope>
</reference>
<dbReference type="EMBL" id="CAJFCV020000004">
    <property type="protein sequence ID" value="CAG9118388.1"/>
    <property type="molecule type" value="Genomic_DNA"/>
</dbReference>
<accession>A0A1I7RMD1</accession>
<feature type="region of interest" description="Disordered" evidence="1">
    <location>
        <begin position="1"/>
        <end position="21"/>
    </location>
</feature>
<dbReference type="Proteomes" id="UP000659654">
    <property type="component" value="Unassembled WGS sequence"/>
</dbReference>
<evidence type="ECO:0000313" key="4">
    <source>
        <dbReference type="Proteomes" id="UP000095284"/>
    </source>
</evidence>
<dbReference type="EMBL" id="CAJFDI010000004">
    <property type="protein sequence ID" value="CAD5227979.1"/>
    <property type="molecule type" value="Genomic_DNA"/>
</dbReference>